<dbReference type="OrthoDB" id="191116at2"/>
<gene>
    <name evidence="2" type="ORF">SAMN04488540_102166</name>
</gene>
<sequence>MNRKSLGVALVALLLSACSLVEYNTNDNTVSSSLVSFLYPDEQSRVEHQPDLPRLTLPVKVGVSFVPSGSWQDHAMSDAEQMALLEQIKGAFTQYDYIDRIEVIPSTYLKTGKGFDTLDQLSRLYDIDVMALVSYDQITKSQENTASLLYWTIVGLYLIEGNDHSSQTFVDTAVFDIRSRTLLFRAPGLSKLDASSTAVHRKGELDKLSMEGFTLAVEQMTLNLDKELHRFETRVKEEKIAKVETRPGYNGSSLGGGTLLTAIALLGWRRRYLSRGLPKGANR</sequence>
<evidence type="ECO:0000313" key="3">
    <source>
        <dbReference type="Proteomes" id="UP000199527"/>
    </source>
</evidence>
<evidence type="ECO:0000256" key="1">
    <source>
        <dbReference type="SAM" id="SignalP"/>
    </source>
</evidence>
<organism evidence="2 3">
    <name type="scientific">Ferrimonas sediminum</name>
    <dbReference type="NCBI Taxonomy" id="718193"/>
    <lineage>
        <taxon>Bacteria</taxon>
        <taxon>Pseudomonadati</taxon>
        <taxon>Pseudomonadota</taxon>
        <taxon>Gammaproteobacteria</taxon>
        <taxon>Alteromonadales</taxon>
        <taxon>Ferrimonadaceae</taxon>
        <taxon>Ferrimonas</taxon>
    </lineage>
</organism>
<dbReference type="AlphaFoldDB" id="A0A1G8LTH4"/>
<dbReference type="EMBL" id="FNEM01000002">
    <property type="protein sequence ID" value="SDI58946.1"/>
    <property type="molecule type" value="Genomic_DNA"/>
</dbReference>
<evidence type="ECO:0000313" key="2">
    <source>
        <dbReference type="EMBL" id="SDI58946.1"/>
    </source>
</evidence>
<reference evidence="3" key="1">
    <citation type="submission" date="2016-10" db="EMBL/GenBank/DDBJ databases">
        <authorList>
            <person name="Varghese N."/>
            <person name="Submissions S."/>
        </authorList>
    </citation>
    <scope>NUCLEOTIDE SEQUENCE [LARGE SCALE GENOMIC DNA]</scope>
    <source>
        <strain evidence="3">DSM 23317</strain>
    </source>
</reference>
<dbReference type="InterPro" id="IPR026443">
    <property type="entry name" value="Rhombo_lipo"/>
</dbReference>
<accession>A0A1G8LTH4</accession>
<feature type="chain" id="PRO_5011472462" evidence="1">
    <location>
        <begin position="24"/>
        <end position="283"/>
    </location>
</feature>
<dbReference type="Proteomes" id="UP000199527">
    <property type="component" value="Unassembled WGS sequence"/>
</dbReference>
<dbReference type="PROSITE" id="PS51257">
    <property type="entry name" value="PROKAR_LIPOPROTEIN"/>
    <property type="match status" value="1"/>
</dbReference>
<keyword evidence="3" id="KW-1185">Reference proteome</keyword>
<name>A0A1G8LTH4_9GAMM</name>
<proteinExistence type="predicted"/>
<protein>
    <submittedName>
        <fullName evidence="2">Rhombotail lipoprotein</fullName>
    </submittedName>
</protein>
<dbReference type="RefSeq" id="WP_090361853.1">
    <property type="nucleotide sequence ID" value="NZ_FNEM01000002.1"/>
</dbReference>
<dbReference type="NCBIfam" id="TIGR04179">
    <property type="entry name" value="rhombo_lipo"/>
    <property type="match status" value="1"/>
</dbReference>
<keyword evidence="2" id="KW-0449">Lipoprotein</keyword>
<feature type="signal peptide" evidence="1">
    <location>
        <begin position="1"/>
        <end position="23"/>
    </location>
</feature>
<keyword evidence="1" id="KW-0732">Signal</keyword>